<dbReference type="SUPFAM" id="SSF49899">
    <property type="entry name" value="Concanavalin A-like lectins/glucanases"/>
    <property type="match status" value="1"/>
</dbReference>
<dbReference type="Pfam" id="PF00251">
    <property type="entry name" value="Glyco_hydro_32N"/>
    <property type="match status" value="1"/>
</dbReference>
<dbReference type="Gene3D" id="2.60.120.560">
    <property type="entry name" value="Exo-inulinase, domain 1"/>
    <property type="match status" value="1"/>
</dbReference>
<sequence length="516" mass="58307">MGQFLCSHLRRRYLPLSHLRRPTTMIEAILDMTNRAHARDFVRRDPHRPGYHFLPPANWMNDPNGFIQWRGEYHLFYQYNPAGPWHGHIHWGHAVSKDLVHWQHLPIALAPTPGGPDEEGCWSGCAVDDNGTPTLVYTGVHTGVHPQVVCLATGDSDMRTWRKDPANPVIAEPPAHIRHRTGGHFRDPFVWRENGRWEMLIAAKIENKGSVILHYRSDDLRQWEYMGTFLEGDVRQIYPFWTGTMWECPNLVDFGEQRSLIFSVQANPRDHLYVVHYTGPYRDGRLHARQQGILVYGGYFYAAHVARVADGRHILWAWLKEGRSEAACQQAGWAGILSLPLELTLGEDGEPRLTPARELTKLRRVHRRFAGHLPEDAIRWDTAGGSLEIVARFAPPTGEVGVVVLAAPDGSEETRIVYRPELAQLYLETNDSSLAEDVDKNVQVAPLALASGEELELRIFVDQSVVEIFTNRACLMGRVYPTRSDSVGIRLIAGPGATGPVTLDVWHLVPNTLFVV</sequence>
<dbReference type="InterPro" id="IPR001362">
    <property type="entry name" value="Glyco_hydro_32"/>
</dbReference>
<dbReference type="CDD" id="cd08996">
    <property type="entry name" value="GH32_FFase"/>
    <property type="match status" value="1"/>
</dbReference>
<evidence type="ECO:0000313" key="8">
    <source>
        <dbReference type="EMBL" id="TQE93920.1"/>
    </source>
</evidence>
<dbReference type="Proteomes" id="UP000317371">
    <property type="component" value="Unassembled WGS sequence"/>
</dbReference>
<reference evidence="8 9" key="1">
    <citation type="submission" date="2019-06" db="EMBL/GenBank/DDBJ databases">
        <title>Genome sequence of Litorilinea aerophila BAA-2444.</title>
        <authorList>
            <person name="Maclea K.S."/>
            <person name="Maurais E.G."/>
            <person name="Iannazzi L.C."/>
        </authorList>
    </citation>
    <scope>NUCLEOTIDE SEQUENCE [LARGE SCALE GENOMIC DNA]</scope>
    <source>
        <strain evidence="8 9">ATCC BAA-2444</strain>
    </source>
</reference>
<dbReference type="Gene3D" id="2.115.10.20">
    <property type="entry name" value="Glycosyl hydrolase domain, family 43"/>
    <property type="match status" value="1"/>
</dbReference>
<dbReference type="Pfam" id="PF08244">
    <property type="entry name" value="Glyco_hydro_32C"/>
    <property type="match status" value="1"/>
</dbReference>
<dbReference type="InterPro" id="IPR013148">
    <property type="entry name" value="Glyco_hydro_32_N"/>
</dbReference>
<dbReference type="InterPro" id="IPR013320">
    <property type="entry name" value="ConA-like_dom_sf"/>
</dbReference>
<evidence type="ECO:0000256" key="4">
    <source>
        <dbReference type="ARBA" id="ARBA00023295"/>
    </source>
</evidence>
<dbReference type="GO" id="GO:0005975">
    <property type="term" value="P:carbohydrate metabolic process"/>
    <property type="evidence" value="ECO:0007669"/>
    <property type="project" value="InterPro"/>
</dbReference>
<dbReference type="PANTHER" id="PTHR43101:SF1">
    <property type="entry name" value="BETA-FRUCTOSIDASE"/>
    <property type="match status" value="1"/>
</dbReference>
<dbReference type="PANTHER" id="PTHR43101">
    <property type="entry name" value="BETA-FRUCTOSIDASE"/>
    <property type="match status" value="1"/>
</dbReference>
<evidence type="ECO:0000256" key="5">
    <source>
        <dbReference type="RuleBase" id="RU362110"/>
    </source>
</evidence>
<protein>
    <recommendedName>
        <fullName evidence="2">beta-fructofuranosidase</fullName>
        <ecNumber evidence="2">3.2.1.26</ecNumber>
    </recommendedName>
</protein>
<gene>
    <name evidence="8" type="ORF">FKZ61_18860</name>
</gene>
<dbReference type="EMBL" id="VIGC01000030">
    <property type="protein sequence ID" value="TQE93920.1"/>
    <property type="molecule type" value="Genomic_DNA"/>
</dbReference>
<dbReference type="InParanoid" id="A0A540VAX8"/>
<feature type="domain" description="Glycosyl hydrolase family 32 N-terminal" evidence="6">
    <location>
        <begin position="52"/>
        <end position="347"/>
    </location>
</feature>
<dbReference type="InterPro" id="IPR051214">
    <property type="entry name" value="GH32_Enzymes"/>
</dbReference>
<keyword evidence="9" id="KW-1185">Reference proteome</keyword>
<dbReference type="InterPro" id="IPR018053">
    <property type="entry name" value="Glyco_hydro_32_AS"/>
</dbReference>
<organism evidence="8 9">
    <name type="scientific">Litorilinea aerophila</name>
    <dbReference type="NCBI Taxonomy" id="1204385"/>
    <lineage>
        <taxon>Bacteria</taxon>
        <taxon>Bacillati</taxon>
        <taxon>Chloroflexota</taxon>
        <taxon>Caldilineae</taxon>
        <taxon>Caldilineales</taxon>
        <taxon>Caldilineaceae</taxon>
        <taxon>Litorilinea</taxon>
    </lineage>
</organism>
<proteinExistence type="inferred from homology"/>
<dbReference type="InterPro" id="IPR023296">
    <property type="entry name" value="Glyco_hydro_beta-prop_sf"/>
</dbReference>
<evidence type="ECO:0000259" key="7">
    <source>
        <dbReference type="Pfam" id="PF08244"/>
    </source>
</evidence>
<dbReference type="SUPFAM" id="SSF75005">
    <property type="entry name" value="Arabinanase/levansucrase/invertase"/>
    <property type="match status" value="1"/>
</dbReference>
<evidence type="ECO:0000313" key="9">
    <source>
        <dbReference type="Proteomes" id="UP000317371"/>
    </source>
</evidence>
<accession>A0A540VAX8</accession>
<dbReference type="PROSITE" id="PS00609">
    <property type="entry name" value="GLYCOSYL_HYDROL_F32"/>
    <property type="match status" value="1"/>
</dbReference>
<evidence type="ECO:0000256" key="1">
    <source>
        <dbReference type="ARBA" id="ARBA00009902"/>
    </source>
</evidence>
<dbReference type="EC" id="3.2.1.26" evidence="2"/>
<comment type="caution">
    <text evidence="8">The sequence shown here is derived from an EMBL/GenBank/DDBJ whole genome shotgun (WGS) entry which is preliminary data.</text>
</comment>
<dbReference type="SMART" id="SM00640">
    <property type="entry name" value="Glyco_32"/>
    <property type="match status" value="1"/>
</dbReference>
<name>A0A540VAX8_9CHLR</name>
<dbReference type="InterPro" id="IPR013189">
    <property type="entry name" value="Glyco_hydro_32_C"/>
</dbReference>
<dbReference type="GO" id="GO:0004564">
    <property type="term" value="F:beta-fructofuranosidase activity"/>
    <property type="evidence" value="ECO:0007669"/>
    <property type="project" value="UniProtKB-EC"/>
</dbReference>
<keyword evidence="3 5" id="KW-0378">Hydrolase</keyword>
<keyword evidence="4 5" id="KW-0326">Glycosidase</keyword>
<comment type="similarity">
    <text evidence="1 5">Belongs to the glycosyl hydrolase 32 family.</text>
</comment>
<dbReference type="OrthoDB" id="9759709at2"/>
<feature type="domain" description="Glycosyl hydrolase family 32 C-terminal" evidence="7">
    <location>
        <begin position="382"/>
        <end position="507"/>
    </location>
</feature>
<evidence type="ECO:0000256" key="2">
    <source>
        <dbReference type="ARBA" id="ARBA00012758"/>
    </source>
</evidence>
<evidence type="ECO:0000259" key="6">
    <source>
        <dbReference type="Pfam" id="PF00251"/>
    </source>
</evidence>
<evidence type="ECO:0000256" key="3">
    <source>
        <dbReference type="ARBA" id="ARBA00022801"/>
    </source>
</evidence>
<dbReference type="AlphaFoldDB" id="A0A540VAX8"/>